<accession>A0A2N3PTE6</accession>
<comment type="caution">
    <text evidence="3">The sequence shown here is derived from an EMBL/GenBank/DDBJ whole genome shotgun (WGS) entry which is preliminary data.</text>
</comment>
<reference evidence="4" key="1">
    <citation type="submission" date="2017-12" db="EMBL/GenBank/DDBJ databases">
        <title>Draft genome sequence of Telmatospirillum siberiense 26-4b1T, an acidotolerant peatland alphaproteobacterium potentially involved in sulfur cycling.</title>
        <authorList>
            <person name="Hausmann B."/>
            <person name="Pjevac P."/>
            <person name="Schreck K."/>
            <person name="Herbold C.W."/>
            <person name="Daims H."/>
            <person name="Wagner M."/>
            <person name="Pester M."/>
            <person name="Loy A."/>
        </authorList>
    </citation>
    <scope>NUCLEOTIDE SEQUENCE [LARGE SCALE GENOMIC DNA]</scope>
    <source>
        <strain evidence="4">26-4b1</strain>
    </source>
</reference>
<evidence type="ECO:0000313" key="4">
    <source>
        <dbReference type="Proteomes" id="UP000233293"/>
    </source>
</evidence>
<feature type="region of interest" description="Disordered" evidence="1">
    <location>
        <begin position="325"/>
        <end position="362"/>
    </location>
</feature>
<dbReference type="PROSITE" id="PS50234">
    <property type="entry name" value="VWFA"/>
    <property type="match status" value="1"/>
</dbReference>
<dbReference type="SUPFAM" id="SSF52540">
    <property type="entry name" value="P-loop containing nucleoside triphosphate hydrolases"/>
    <property type="match status" value="1"/>
</dbReference>
<proteinExistence type="predicted"/>
<dbReference type="PANTHER" id="PTHR43473">
    <property type="entry name" value="MAGNESIUM-CHELATASE SUBUNIT CHLD, CHLOROPLASTIC"/>
    <property type="match status" value="1"/>
</dbReference>
<dbReference type="Pfam" id="PF13519">
    <property type="entry name" value="VWA_2"/>
    <property type="match status" value="1"/>
</dbReference>
<evidence type="ECO:0000256" key="1">
    <source>
        <dbReference type="SAM" id="MobiDB-lite"/>
    </source>
</evidence>
<dbReference type="PANTHER" id="PTHR43473:SF2">
    <property type="entry name" value="MAGNESIUM-CHELATASE SUBUNIT CHLD, CHLOROPLASTIC"/>
    <property type="match status" value="1"/>
</dbReference>
<organism evidence="3 4">
    <name type="scientific">Telmatospirillum siberiense</name>
    <dbReference type="NCBI Taxonomy" id="382514"/>
    <lineage>
        <taxon>Bacteria</taxon>
        <taxon>Pseudomonadati</taxon>
        <taxon>Pseudomonadota</taxon>
        <taxon>Alphaproteobacteria</taxon>
        <taxon>Rhodospirillales</taxon>
        <taxon>Rhodospirillaceae</taxon>
        <taxon>Telmatospirillum</taxon>
    </lineage>
</organism>
<dbReference type="Pfam" id="PF17863">
    <property type="entry name" value="AAA_lid_2"/>
    <property type="match status" value="1"/>
</dbReference>
<dbReference type="Gene3D" id="1.10.8.80">
    <property type="entry name" value="Magnesium chelatase subunit I, C-Terminal domain"/>
    <property type="match status" value="1"/>
</dbReference>
<gene>
    <name evidence="3" type="primary">bchD</name>
    <name evidence="3" type="ORF">CWS72_15460</name>
</gene>
<keyword evidence="4" id="KW-1185">Reference proteome</keyword>
<dbReference type="AlphaFoldDB" id="A0A2N3PTE6"/>
<dbReference type="InterPro" id="IPR041628">
    <property type="entry name" value="ChlI/MoxR_AAA_lid"/>
</dbReference>
<dbReference type="OrthoDB" id="9775079at2"/>
<evidence type="ECO:0000259" key="2">
    <source>
        <dbReference type="PROSITE" id="PS50234"/>
    </source>
</evidence>
<protein>
    <submittedName>
        <fullName evidence="3">Magnesium chelatase ATPase subunit D</fullName>
    </submittedName>
</protein>
<dbReference type="EMBL" id="PIUM01000018">
    <property type="protein sequence ID" value="PKU23667.1"/>
    <property type="molecule type" value="Genomic_DNA"/>
</dbReference>
<dbReference type="InterPro" id="IPR027417">
    <property type="entry name" value="P-loop_NTPase"/>
</dbReference>
<dbReference type="SMART" id="SM00327">
    <property type="entry name" value="VWA"/>
    <property type="match status" value="1"/>
</dbReference>
<dbReference type="Gene3D" id="3.40.50.410">
    <property type="entry name" value="von Willebrand factor, type A domain"/>
    <property type="match status" value="1"/>
</dbReference>
<feature type="region of interest" description="Disordered" evidence="1">
    <location>
        <begin position="256"/>
        <end position="301"/>
    </location>
</feature>
<feature type="compositionally biased region" description="Basic and acidic residues" evidence="1">
    <location>
        <begin position="266"/>
        <end position="282"/>
    </location>
</feature>
<dbReference type="NCBIfam" id="NF009943">
    <property type="entry name" value="PRK13406.1"/>
    <property type="match status" value="1"/>
</dbReference>
<name>A0A2N3PTE6_9PROT</name>
<dbReference type="RefSeq" id="WP_101251519.1">
    <property type="nucleotide sequence ID" value="NZ_PIUM01000018.1"/>
</dbReference>
<dbReference type="InterPro" id="IPR036465">
    <property type="entry name" value="vWFA_dom_sf"/>
</dbReference>
<feature type="domain" description="VWFA" evidence="2">
    <location>
        <begin position="415"/>
        <end position="570"/>
    </location>
</feature>
<dbReference type="InterPro" id="IPR002035">
    <property type="entry name" value="VWF_A"/>
</dbReference>
<dbReference type="SUPFAM" id="SSF53300">
    <property type="entry name" value="vWA-like"/>
    <property type="match status" value="1"/>
</dbReference>
<dbReference type="Gene3D" id="3.40.50.300">
    <property type="entry name" value="P-loop containing nucleotide triphosphate hydrolases"/>
    <property type="match status" value="1"/>
</dbReference>
<sequence length="607" mass="64075">MTPEAQARWNDALAAASLFAVDPAGLQGLAVMAGAGPVRDLWFAHLCGALPPDAAVRRLPAGIEDDRLIGAVDLPATLASGRPVLQKGILAEADGGIVVIPMAERLPSGVAARVAMVLDQRELVIEREGIARRVPSSIGVVAFDESVSPDERLPPALGERLAFLVDLRGLGLRDLACPPVDPIRTTIARKRLAATAPDRVIDGLVATADALGLGSVVLPLLALRAARAAAALAGRDTIDREDAALAVRLVLGPRAQTVPMENEENDGTREPQQDDNGQRRDPPPPSTDDDCPAPDTPQPEMPDLEDILLAAAKAALPEDLLDKMRSGAAERQPASRSFGAGSPQLSMCRGRPAGVRHGAPRSGSRLALVETLRAAAPWQPMRRAEARAAGLVPSHLAIRSEDFRIKKFAHRRQSTIVFCVDASGSTAFHRLAETKGAVELLLAEAYITRTSVALVAFRGKRADLLLPPTRSLSRAKSLLAKLPGGGGTPLAAGIETAVLTAMAERAKGHAPLIVLLTDGHANIGRDGQARRPHAMDDALAAARRLKEARLAAVFVDTAPRPREEARRLAGAMQARYIGLPYVEASMVRDVAIAATAATRDSGPIRIR</sequence>
<dbReference type="Proteomes" id="UP000233293">
    <property type="component" value="Unassembled WGS sequence"/>
</dbReference>
<evidence type="ECO:0000313" key="3">
    <source>
        <dbReference type="EMBL" id="PKU23667.1"/>
    </source>
</evidence>